<keyword evidence="3" id="KW-0648">Protein biosynthesis</keyword>
<protein>
    <recommendedName>
        <fullName evidence="4">Translation elongation factor EFTs/EF1B dimerisation domain-containing protein</fullName>
    </recommendedName>
</protein>
<dbReference type="PROSITE" id="PS01126">
    <property type="entry name" value="EF_TS_1"/>
    <property type="match status" value="1"/>
</dbReference>
<name>X1MX75_9ZZZZ</name>
<dbReference type="AlphaFoldDB" id="X1MX75"/>
<comment type="similarity">
    <text evidence="1">Belongs to the EF-Ts family.</text>
</comment>
<gene>
    <name evidence="5" type="ORF">S06H3_49533</name>
</gene>
<reference evidence="5" key="1">
    <citation type="journal article" date="2014" name="Front. Microbiol.">
        <title>High frequency of phylogenetically diverse reductive dehalogenase-homologous genes in deep subseafloor sedimentary metagenomes.</title>
        <authorList>
            <person name="Kawai M."/>
            <person name="Futagami T."/>
            <person name="Toyoda A."/>
            <person name="Takaki Y."/>
            <person name="Nishi S."/>
            <person name="Hori S."/>
            <person name="Arai W."/>
            <person name="Tsubouchi T."/>
            <person name="Morono Y."/>
            <person name="Uchiyama I."/>
            <person name="Ito T."/>
            <person name="Fujiyama A."/>
            <person name="Inagaki F."/>
            <person name="Takami H."/>
        </authorList>
    </citation>
    <scope>NUCLEOTIDE SEQUENCE</scope>
    <source>
        <strain evidence="5">Expedition CK06-06</strain>
    </source>
</reference>
<dbReference type="PANTHER" id="PTHR11741">
    <property type="entry name" value="ELONGATION FACTOR TS"/>
    <property type="match status" value="1"/>
</dbReference>
<comment type="caution">
    <text evidence="5">The sequence shown here is derived from an EMBL/GenBank/DDBJ whole genome shotgun (WGS) entry which is preliminary data.</text>
</comment>
<evidence type="ECO:0000256" key="2">
    <source>
        <dbReference type="ARBA" id="ARBA00022768"/>
    </source>
</evidence>
<dbReference type="InterPro" id="IPR001816">
    <property type="entry name" value="Transl_elong_EFTs/EF1B"/>
</dbReference>
<dbReference type="CDD" id="cd14275">
    <property type="entry name" value="UBA_EF-Ts"/>
    <property type="match status" value="1"/>
</dbReference>
<dbReference type="SUPFAM" id="SSF54713">
    <property type="entry name" value="Elongation factor Ts (EF-Ts), dimerisation domain"/>
    <property type="match status" value="1"/>
</dbReference>
<keyword evidence="2" id="KW-0251">Elongation factor</keyword>
<dbReference type="InterPro" id="IPR036402">
    <property type="entry name" value="EF-Ts_dimer_sf"/>
</dbReference>
<dbReference type="Gene3D" id="1.10.8.10">
    <property type="entry name" value="DNA helicase RuvA subunit, C-terminal domain"/>
    <property type="match status" value="1"/>
</dbReference>
<dbReference type="Pfam" id="PF00889">
    <property type="entry name" value="EF_TS"/>
    <property type="match status" value="1"/>
</dbReference>
<evidence type="ECO:0000256" key="1">
    <source>
        <dbReference type="ARBA" id="ARBA00005532"/>
    </source>
</evidence>
<organism evidence="5">
    <name type="scientific">marine sediment metagenome</name>
    <dbReference type="NCBI Taxonomy" id="412755"/>
    <lineage>
        <taxon>unclassified sequences</taxon>
        <taxon>metagenomes</taxon>
        <taxon>ecological metagenomes</taxon>
    </lineage>
</organism>
<dbReference type="InterPro" id="IPR018101">
    <property type="entry name" value="Transl_elong_Ts_CS"/>
</dbReference>
<dbReference type="HAMAP" id="MF_00050">
    <property type="entry name" value="EF_Ts"/>
    <property type="match status" value="1"/>
</dbReference>
<dbReference type="NCBIfam" id="TIGR00116">
    <property type="entry name" value="tsf"/>
    <property type="match status" value="1"/>
</dbReference>
<dbReference type="InterPro" id="IPR009060">
    <property type="entry name" value="UBA-like_sf"/>
</dbReference>
<evidence type="ECO:0000259" key="4">
    <source>
        <dbReference type="Pfam" id="PF00889"/>
    </source>
</evidence>
<evidence type="ECO:0000313" key="5">
    <source>
        <dbReference type="EMBL" id="GAI35893.1"/>
    </source>
</evidence>
<dbReference type="FunFam" id="1.10.8.10:FF:000001">
    <property type="entry name" value="Elongation factor Ts"/>
    <property type="match status" value="1"/>
</dbReference>
<dbReference type="Gene3D" id="3.30.479.20">
    <property type="entry name" value="Elongation factor Ts, dimerisation domain"/>
    <property type="match status" value="1"/>
</dbReference>
<dbReference type="EMBL" id="BARV01031279">
    <property type="protein sequence ID" value="GAI35893.1"/>
    <property type="molecule type" value="Genomic_DNA"/>
</dbReference>
<dbReference type="SUPFAM" id="SSF46934">
    <property type="entry name" value="UBA-like"/>
    <property type="match status" value="1"/>
</dbReference>
<dbReference type="InterPro" id="IPR014039">
    <property type="entry name" value="Transl_elong_EFTs/EF1B_dimer"/>
</dbReference>
<feature type="domain" description="Translation elongation factor EFTs/EF1B dimerisation" evidence="4">
    <location>
        <begin position="75"/>
        <end position="151"/>
    </location>
</feature>
<dbReference type="PANTHER" id="PTHR11741:SF0">
    <property type="entry name" value="ELONGATION FACTOR TS, MITOCHONDRIAL"/>
    <property type="match status" value="1"/>
</dbReference>
<evidence type="ECO:0000256" key="3">
    <source>
        <dbReference type="ARBA" id="ARBA00022917"/>
    </source>
</evidence>
<accession>X1MX75</accession>
<dbReference type="GO" id="GO:0003746">
    <property type="term" value="F:translation elongation factor activity"/>
    <property type="evidence" value="ECO:0007669"/>
    <property type="project" value="UniProtKB-KW"/>
</dbReference>
<proteinExistence type="inferred from homology"/>
<sequence>MKSSTITIEQIKQLREETGVSVIECKKALVEAKGNDRKAKEILKKWGSQLAGKKIKRETKEGIIESYIHPGKKIGAMIELHCESDFVARSEDFQELAHELCLQIAAMDPKKTSLMRQPWIRDETKTIRDLVQEYIAKLGENIIIKRFVRYEL</sequence>